<organism evidence="1 2">
    <name type="scientific">Smallanthus sonchifolius</name>
    <dbReference type="NCBI Taxonomy" id="185202"/>
    <lineage>
        <taxon>Eukaryota</taxon>
        <taxon>Viridiplantae</taxon>
        <taxon>Streptophyta</taxon>
        <taxon>Embryophyta</taxon>
        <taxon>Tracheophyta</taxon>
        <taxon>Spermatophyta</taxon>
        <taxon>Magnoliopsida</taxon>
        <taxon>eudicotyledons</taxon>
        <taxon>Gunneridae</taxon>
        <taxon>Pentapetalae</taxon>
        <taxon>asterids</taxon>
        <taxon>campanulids</taxon>
        <taxon>Asterales</taxon>
        <taxon>Asteraceae</taxon>
        <taxon>Asteroideae</taxon>
        <taxon>Heliantheae alliance</taxon>
        <taxon>Millerieae</taxon>
        <taxon>Smallanthus</taxon>
    </lineage>
</organism>
<reference evidence="1 2" key="2">
    <citation type="journal article" date="2022" name="Mol. Ecol. Resour.">
        <title>The genomes of chicory, endive, great burdock and yacon provide insights into Asteraceae paleo-polyploidization history and plant inulin production.</title>
        <authorList>
            <person name="Fan W."/>
            <person name="Wang S."/>
            <person name="Wang H."/>
            <person name="Wang A."/>
            <person name="Jiang F."/>
            <person name="Liu H."/>
            <person name="Zhao H."/>
            <person name="Xu D."/>
            <person name="Zhang Y."/>
        </authorList>
    </citation>
    <scope>NUCLEOTIDE SEQUENCE [LARGE SCALE GENOMIC DNA]</scope>
    <source>
        <strain evidence="2">cv. Yunnan</strain>
        <tissue evidence="1">Leaves</tissue>
    </source>
</reference>
<reference evidence="2" key="1">
    <citation type="journal article" date="2022" name="Mol. Ecol. Resour.">
        <title>The genomes of chicory, endive, great burdock and yacon provide insights into Asteraceae palaeo-polyploidization history and plant inulin production.</title>
        <authorList>
            <person name="Fan W."/>
            <person name="Wang S."/>
            <person name="Wang H."/>
            <person name="Wang A."/>
            <person name="Jiang F."/>
            <person name="Liu H."/>
            <person name="Zhao H."/>
            <person name="Xu D."/>
            <person name="Zhang Y."/>
        </authorList>
    </citation>
    <scope>NUCLEOTIDE SEQUENCE [LARGE SCALE GENOMIC DNA]</scope>
    <source>
        <strain evidence="2">cv. Yunnan</strain>
    </source>
</reference>
<proteinExistence type="predicted"/>
<accession>A0ACB8ZCJ4</accession>
<protein>
    <submittedName>
        <fullName evidence="1">Uncharacterized protein</fullName>
    </submittedName>
</protein>
<evidence type="ECO:0000313" key="1">
    <source>
        <dbReference type="EMBL" id="KAI3695404.1"/>
    </source>
</evidence>
<gene>
    <name evidence="1" type="ORF">L1987_78401</name>
</gene>
<dbReference type="Proteomes" id="UP001056120">
    <property type="component" value="Linkage Group LG26"/>
</dbReference>
<sequence>MFSKRFLILFVVLLITSEITPSHESEVEGAKYNHNVREYHKDEHAPVVTYSTRSINSIGHYGLPPGVKCC</sequence>
<name>A0ACB8ZCJ4_9ASTR</name>
<evidence type="ECO:0000313" key="2">
    <source>
        <dbReference type="Proteomes" id="UP001056120"/>
    </source>
</evidence>
<keyword evidence="2" id="KW-1185">Reference proteome</keyword>
<comment type="caution">
    <text evidence="1">The sequence shown here is derived from an EMBL/GenBank/DDBJ whole genome shotgun (WGS) entry which is preliminary data.</text>
</comment>
<dbReference type="EMBL" id="CM042043">
    <property type="protein sequence ID" value="KAI3695404.1"/>
    <property type="molecule type" value="Genomic_DNA"/>
</dbReference>